<dbReference type="Proteomes" id="UP000287171">
    <property type="component" value="Unassembled WGS sequence"/>
</dbReference>
<evidence type="ECO:0000313" key="2">
    <source>
        <dbReference type="Proteomes" id="UP000287171"/>
    </source>
</evidence>
<dbReference type="AlphaFoldDB" id="A0A402BCH1"/>
<organism evidence="1 2">
    <name type="scientific">Dictyobacter alpinus</name>
    <dbReference type="NCBI Taxonomy" id="2014873"/>
    <lineage>
        <taxon>Bacteria</taxon>
        <taxon>Bacillati</taxon>
        <taxon>Chloroflexota</taxon>
        <taxon>Ktedonobacteria</taxon>
        <taxon>Ktedonobacterales</taxon>
        <taxon>Dictyobacteraceae</taxon>
        <taxon>Dictyobacter</taxon>
    </lineage>
</organism>
<gene>
    <name evidence="1" type="ORF">KDA_44660</name>
</gene>
<accession>A0A402BCH1</accession>
<keyword evidence="2" id="KW-1185">Reference proteome</keyword>
<dbReference type="EMBL" id="BIFT01000001">
    <property type="protein sequence ID" value="GCE28982.1"/>
    <property type="molecule type" value="Genomic_DNA"/>
</dbReference>
<reference evidence="2" key="1">
    <citation type="submission" date="2018-12" db="EMBL/GenBank/DDBJ databases">
        <title>Tengunoibacter tsumagoiensis gen. nov., sp. nov., Dictyobacter kobayashii sp. nov., D. alpinus sp. nov., and D. joshuensis sp. nov. and description of Dictyobacteraceae fam. nov. within the order Ktedonobacterales isolated from Tengu-no-mugimeshi.</title>
        <authorList>
            <person name="Wang C.M."/>
            <person name="Zheng Y."/>
            <person name="Sakai Y."/>
            <person name="Toyoda A."/>
            <person name="Minakuchi Y."/>
            <person name="Abe K."/>
            <person name="Yokota A."/>
            <person name="Yabe S."/>
        </authorList>
    </citation>
    <scope>NUCLEOTIDE SEQUENCE [LARGE SCALE GENOMIC DNA]</scope>
    <source>
        <strain evidence="2">Uno16</strain>
    </source>
</reference>
<name>A0A402BCH1_9CHLR</name>
<comment type="caution">
    <text evidence="1">The sequence shown here is derived from an EMBL/GenBank/DDBJ whole genome shotgun (WGS) entry which is preliminary data.</text>
</comment>
<proteinExistence type="predicted"/>
<protein>
    <submittedName>
        <fullName evidence="1">Uncharacterized protein</fullName>
    </submittedName>
</protein>
<evidence type="ECO:0000313" key="1">
    <source>
        <dbReference type="EMBL" id="GCE28982.1"/>
    </source>
</evidence>
<sequence length="59" mass="6663">MPAEGQSYGGYEARWDGIGLLRGGGWALFTAFGVEEKKSLRARIVLNIFLVERWHACDY</sequence>